<dbReference type="EMBL" id="WTUW01000009">
    <property type="protein sequence ID" value="MZR31803.1"/>
    <property type="molecule type" value="Genomic_DNA"/>
</dbReference>
<dbReference type="InterPro" id="IPR015003">
    <property type="entry name" value="DUF1853"/>
</dbReference>
<dbReference type="Pfam" id="PF08907">
    <property type="entry name" value="DUF1853"/>
    <property type="match status" value="1"/>
</dbReference>
<proteinExistence type="predicted"/>
<comment type="caution">
    <text evidence="1">The sequence shown here is derived from an EMBL/GenBank/DDBJ whole genome shotgun (WGS) entry which is preliminary data.</text>
</comment>
<reference evidence="1 2" key="1">
    <citation type="submission" date="2019-12" db="EMBL/GenBank/DDBJ databases">
        <title>Snethiella sp. nov. sp. isolated from sea sand.</title>
        <authorList>
            <person name="Kim J."/>
            <person name="Jeong S.E."/>
            <person name="Jung H.S."/>
            <person name="Jeon C.O."/>
        </authorList>
    </citation>
    <scope>NUCLEOTIDE SEQUENCE [LARGE SCALE GENOMIC DNA]</scope>
    <source>
        <strain evidence="1 2">DP05</strain>
    </source>
</reference>
<protein>
    <submittedName>
        <fullName evidence="1">DUF1853 family protein</fullName>
    </submittedName>
</protein>
<organism evidence="1 2">
    <name type="scientific">Sneathiella litorea</name>
    <dbReference type="NCBI Taxonomy" id="2606216"/>
    <lineage>
        <taxon>Bacteria</taxon>
        <taxon>Pseudomonadati</taxon>
        <taxon>Pseudomonadota</taxon>
        <taxon>Alphaproteobacteria</taxon>
        <taxon>Sneathiellales</taxon>
        <taxon>Sneathiellaceae</taxon>
        <taxon>Sneathiella</taxon>
    </lineage>
</organism>
<dbReference type="Proteomes" id="UP000476030">
    <property type="component" value="Unassembled WGS sequence"/>
</dbReference>
<evidence type="ECO:0000313" key="1">
    <source>
        <dbReference type="EMBL" id="MZR31803.1"/>
    </source>
</evidence>
<dbReference type="AlphaFoldDB" id="A0A6L8WBJ9"/>
<evidence type="ECO:0000313" key="2">
    <source>
        <dbReference type="Proteomes" id="UP000476030"/>
    </source>
</evidence>
<gene>
    <name evidence="1" type="ORF">GQE98_14295</name>
</gene>
<sequence>MAAARQDRKPFALRDLEWVIRSPFLLKDAPVPKLGQHAETEALLARLKADPEPLLAHLAATSRLNLGRYFEQLVIFWLTNLPSISLVTSNIPIFREKRSLGEIDLAFLYEGQAYHWELSIKFYLNIGSTENEADFVGPMLKDTLKRKLDRLYDHQLQLPIQQETVIALAERGLKDIISSPWVKGCLFYPRTGDNETSIPPYRVSKDSLTGAWQDRSHNMDTSLPDFDHFLILDKKRWLTPYFYGEEALKGNKAALFEAVDHAFSQRRMPYLVQLMRDDGDNILSPQGPRLFIVPEGWPG</sequence>
<dbReference type="RefSeq" id="WP_161316397.1">
    <property type="nucleotide sequence ID" value="NZ_WTUW01000009.1"/>
</dbReference>
<accession>A0A6L8WBJ9</accession>
<name>A0A6L8WBJ9_9PROT</name>
<keyword evidence="2" id="KW-1185">Reference proteome</keyword>